<comment type="caution">
    <text evidence="4">Lacks conserved residue(s) required for the propagation of feature annotation.</text>
</comment>
<dbReference type="Gene3D" id="3.30.1600.10">
    <property type="entry name" value="SIR2/SIRT2 'Small Domain"/>
    <property type="match status" value="1"/>
</dbReference>
<dbReference type="InterPro" id="IPR003000">
    <property type="entry name" value="Sirtuin"/>
</dbReference>
<dbReference type="SUPFAM" id="SSF52467">
    <property type="entry name" value="DHS-like NAD/FAD-binding domain"/>
    <property type="match status" value="1"/>
</dbReference>
<dbReference type="EMBL" id="CABVGP010000003">
    <property type="protein sequence ID" value="VVJ22818.1"/>
    <property type="molecule type" value="Genomic_DNA"/>
</dbReference>
<evidence type="ECO:0000256" key="2">
    <source>
        <dbReference type="ARBA" id="ARBA00022679"/>
    </source>
</evidence>
<dbReference type="AlphaFoldDB" id="A0A6I8M0A4"/>
<dbReference type="Gene3D" id="3.40.50.1220">
    <property type="entry name" value="TPP-binding domain"/>
    <property type="match status" value="1"/>
</dbReference>
<dbReference type="GO" id="GO:0070403">
    <property type="term" value="F:NAD+ binding"/>
    <property type="evidence" value="ECO:0007669"/>
    <property type="project" value="InterPro"/>
</dbReference>
<feature type="domain" description="Deacetylase sirtuin-type" evidence="5">
    <location>
        <begin position="1"/>
        <end position="267"/>
    </location>
</feature>
<keyword evidence="2" id="KW-0808">Transferase</keyword>
<evidence type="ECO:0000256" key="3">
    <source>
        <dbReference type="ARBA" id="ARBA00023027"/>
    </source>
</evidence>
<dbReference type="InterPro" id="IPR050134">
    <property type="entry name" value="NAD-dep_sirtuin_deacylases"/>
</dbReference>
<name>A0A6I8M0A4_9PSEU</name>
<dbReference type="Pfam" id="PF02146">
    <property type="entry name" value="SIR2"/>
    <property type="match status" value="1"/>
</dbReference>
<dbReference type="EC" id="2.3.1.286" evidence="1"/>
<organism evidence="6 7">
    <name type="scientific">Amycolatopsis camponoti</name>
    <dbReference type="NCBI Taxonomy" id="2606593"/>
    <lineage>
        <taxon>Bacteria</taxon>
        <taxon>Bacillati</taxon>
        <taxon>Actinomycetota</taxon>
        <taxon>Actinomycetes</taxon>
        <taxon>Pseudonocardiales</taxon>
        <taxon>Pseudonocardiaceae</taxon>
        <taxon>Amycolatopsis</taxon>
    </lineage>
</organism>
<reference evidence="6 7" key="1">
    <citation type="submission" date="2019-09" db="EMBL/GenBank/DDBJ databases">
        <authorList>
            <person name="Leyn A S."/>
        </authorList>
    </citation>
    <scope>NUCLEOTIDE SEQUENCE [LARGE SCALE GENOMIC DNA]</scope>
    <source>
        <strain evidence="6">AA231_1</strain>
    </source>
</reference>
<dbReference type="PANTHER" id="PTHR11085:SF4">
    <property type="entry name" value="NAD-DEPENDENT PROTEIN DEACYLASE"/>
    <property type="match status" value="1"/>
</dbReference>
<gene>
    <name evidence="6" type="ORF">AA23TX_07731</name>
</gene>
<dbReference type="GO" id="GO:0017136">
    <property type="term" value="F:histone deacetylase activity, NAD-dependent"/>
    <property type="evidence" value="ECO:0007669"/>
    <property type="project" value="TreeGrafter"/>
</dbReference>
<dbReference type="RefSeq" id="WP_155547753.1">
    <property type="nucleotide sequence ID" value="NZ_CABVGP010000003.1"/>
</dbReference>
<evidence type="ECO:0000256" key="1">
    <source>
        <dbReference type="ARBA" id="ARBA00012928"/>
    </source>
</evidence>
<dbReference type="Proteomes" id="UP000399805">
    <property type="component" value="Unassembled WGS sequence"/>
</dbReference>
<keyword evidence="3" id="KW-0520">NAD</keyword>
<evidence type="ECO:0000256" key="4">
    <source>
        <dbReference type="PROSITE-ProRule" id="PRU00236"/>
    </source>
</evidence>
<dbReference type="InterPro" id="IPR029035">
    <property type="entry name" value="DHS-like_NAD/FAD-binding_dom"/>
</dbReference>
<dbReference type="PANTHER" id="PTHR11085">
    <property type="entry name" value="NAD-DEPENDENT PROTEIN DEACYLASE SIRTUIN-5, MITOCHONDRIAL-RELATED"/>
    <property type="match status" value="1"/>
</dbReference>
<evidence type="ECO:0000313" key="7">
    <source>
        <dbReference type="Proteomes" id="UP000399805"/>
    </source>
</evidence>
<accession>A0A6I8M0A4</accession>
<sequence length="267" mass="28938">MSDALERAAELLDGAGALLICAGAGMGVDSGLPDFRGGEGFWRAYPPYARLGLRFEELADPRHFADDPELAWGFYGHRLSLYRKTVPHEGFRLLLGFAPSVRVFTSNVDGQFQKAGFEHVAEAHGSIHHLQCLSGCTSDIWPADVDVVLDTETLRAVPPLPSCPRCGGLARPNILMFGDFDWVPDRSQAQLDELTAWRRTARDLVVVELGAGQAVPTVRRYAELASAASGALIRINPREPQIRHGRGVSIAAGALETLQALVSEKLG</sequence>
<dbReference type="InterPro" id="IPR026590">
    <property type="entry name" value="Ssirtuin_cat_dom"/>
</dbReference>
<dbReference type="PROSITE" id="PS50305">
    <property type="entry name" value="SIRTUIN"/>
    <property type="match status" value="1"/>
</dbReference>
<protein>
    <recommendedName>
        <fullName evidence="1">protein acetyllysine N-acetyltransferase</fullName>
        <ecNumber evidence="1">2.3.1.286</ecNumber>
    </recommendedName>
</protein>
<keyword evidence="7" id="KW-1185">Reference proteome</keyword>
<dbReference type="InterPro" id="IPR026591">
    <property type="entry name" value="Sirtuin_cat_small_dom_sf"/>
</dbReference>
<evidence type="ECO:0000259" key="5">
    <source>
        <dbReference type="PROSITE" id="PS50305"/>
    </source>
</evidence>
<proteinExistence type="predicted"/>
<evidence type="ECO:0000313" key="6">
    <source>
        <dbReference type="EMBL" id="VVJ22818.1"/>
    </source>
</evidence>